<gene>
    <name evidence="3" type="ORF">LN051_00965</name>
</gene>
<dbReference type="PANTHER" id="PTHR11786">
    <property type="entry name" value="N-HYDROXYARYLAMINE O-ACETYLTRANSFERASE"/>
    <property type="match status" value="1"/>
</dbReference>
<protein>
    <submittedName>
        <fullName evidence="3">Arylamine N-acetyltransferase</fullName>
    </submittedName>
</protein>
<sequence length="266" mass="30820">MKHKGLEYYLNIDETRFTAPTREALDMYTEHFIRKVPFENIDVQNGVSISVEIAAIYDKVVNRQRGGFCYELNTLYRHYLVEKGFRAFNVSATVHTPDGGRSLPGSHMSTVVEIEGHYYIADVGFGERPLHVMPLLPQNQAQVVEDTMGIFRAVFVDDTYDRFEVQKWDSEAWKTKYEGDLTPKQLADFAENLVYNQTNPNSIFVKQLIVTKPTEKGHVTMSQHHLTLTEEGQKYKKEITPDNYRTLLKKYFNIDSVIHRLEGPYK</sequence>
<dbReference type="PRINTS" id="PR01543">
    <property type="entry name" value="ANATRNSFRASE"/>
</dbReference>
<evidence type="ECO:0000256" key="1">
    <source>
        <dbReference type="ARBA" id="ARBA00006547"/>
    </source>
</evidence>
<proteinExistence type="inferred from homology"/>
<dbReference type="InterPro" id="IPR038765">
    <property type="entry name" value="Papain-like_cys_pep_sf"/>
</dbReference>
<dbReference type="SUPFAM" id="SSF54001">
    <property type="entry name" value="Cysteine proteinases"/>
    <property type="match status" value="1"/>
</dbReference>
<dbReference type="Gene3D" id="3.30.2140.20">
    <property type="match status" value="1"/>
</dbReference>
<dbReference type="InterPro" id="IPR053710">
    <property type="entry name" value="Arylamine_NAT_domain_sf"/>
</dbReference>
<name>A0ABY3PDG1_9STAP</name>
<organism evidence="3 4">
    <name type="scientific">Staphylococcus ratti</name>
    <dbReference type="NCBI Taxonomy" id="2892440"/>
    <lineage>
        <taxon>Bacteria</taxon>
        <taxon>Bacillati</taxon>
        <taxon>Bacillota</taxon>
        <taxon>Bacilli</taxon>
        <taxon>Bacillales</taxon>
        <taxon>Staphylococcaceae</taxon>
        <taxon>Staphylococcus</taxon>
    </lineage>
</organism>
<reference evidence="3 4" key="1">
    <citation type="journal article" date="2022" name="Pathogens">
        <title>Staphylococcus ratti sp. nov. Isolated from a Lab Rat.</title>
        <authorList>
            <person name="Kovarovic V."/>
            <person name="Sedlacek I."/>
            <person name="Petras P."/>
            <person name="Kralova S."/>
            <person name="Maslanova I."/>
            <person name="Svec P."/>
            <person name="Neumann-Schaal M."/>
            <person name="Botka T."/>
            <person name="Gelbicova T."/>
            <person name="Stankova E."/>
            <person name="Doskar J."/>
            <person name="Pantucek R."/>
        </authorList>
    </citation>
    <scope>NUCLEOTIDE SEQUENCE [LARGE SCALE GENOMIC DNA]</scope>
    <source>
        <strain evidence="3 4">CCM 9025</strain>
    </source>
</reference>
<keyword evidence="4" id="KW-1185">Reference proteome</keyword>
<dbReference type="PANTHER" id="PTHR11786:SF0">
    <property type="entry name" value="ARYLAMINE N-ACETYLTRANSFERASE 4-RELATED"/>
    <property type="match status" value="1"/>
</dbReference>
<evidence type="ECO:0000313" key="3">
    <source>
        <dbReference type="EMBL" id="UEX90275.1"/>
    </source>
</evidence>
<evidence type="ECO:0000256" key="2">
    <source>
        <dbReference type="RuleBase" id="RU003452"/>
    </source>
</evidence>
<dbReference type="RefSeq" id="WP_229292771.1">
    <property type="nucleotide sequence ID" value="NZ_CP086654.1"/>
</dbReference>
<dbReference type="Proteomes" id="UP001197626">
    <property type="component" value="Chromosome"/>
</dbReference>
<dbReference type="Pfam" id="PF00797">
    <property type="entry name" value="Acetyltransf_2"/>
    <property type="match status" value="1"/>
</dbReference>
<accession>A0ABY3PDG1</accession>
<evidence type="ECO:0000313" key="4">
    <source>
        <dbReference type="Proteomes" id="UP001197626"/>
    </source>
</evidence>
<comment type="similarity">
    <text evidence="1 2">Belongs to the arylamine N-acetyltransferase family.</text>
</comment>
<dbReference type="InterPro" id="IPR001447">
    <property type="entry name" value="Arylamine_N-AcTrfase"/>
</dbReference>
<dbReference type="EMBL" id="CP086654">
    <property type="protein sequence ID" value="UEX90275.1"/>
    <property type="molecule type" value="Genomic_DNA"/>
</dbReference>